<dbReference type="Proteomes" id="UP000605970">
    <property type="component" value="Unassembled WGS sequence"/>
</dbReference>
<dbReference type="AlphaFoldDB" id="A0A8S9ZQZ0"/>
<evidence type="ECO:0000313" key="1">
    <source>
        <dbReference type="EMBL" id="KAF7635593.1"/>
    </source>
</evidence>
<evidence type="ECO:0000313" key="2">
    <source>
        <dbReference type="Proteomes" id="UP000605970"/>
    </source>
</evidence>
<proteinExistence type="predicted"/>
<organism evidence="1 2">
    <name type="scientific">Meloidogyne graminicola</name>
    <dbReference type="NCBI Taxonomy" id="189291"/>
    <lineage>
        <taxon>Eukaryota</taxon>
        <taxon>Metazoa</taxon>
        <taxon>Ecdysozoa</taxon>
        <taxon>Nematoda</taxon>
        <taxon>Chromadorea</taxon>
        <taxon>Rhabditida</taxon>
        <taxon>Tylenchina</taxon>
        <taxon>Tylenchomorpha</taxon>
        <taxon>Tylenchoidea</taxon>
        <taxon>Meloidogynidae</taxon>
        <taxon>Meloidogyninae</taxon>
        <taxon>Meloidogyne</taxon>
    </lineage>
</organism>
<keyword evidence="2" id="KW-1185">Reference proteome</keyword>
<protein>
    <submittedName>
        <fullName evidence="1">Uncharacterized protein</fullName>
    </submittedName>
</protein>
<accession>A0A8S9ZQZ0</accession>
<name>A0A8S9ZQZ0_9BILA</name>
<dbReference type="EMBL" id="JABEBT010000040">
    <property type="protein sequence ID" value="KAF7635593.1"/>
    <property type="molecule type" value="Genomic_DNA"/>
</dbReference>
<comment type="caution">
    <text evidence="1">The sequence shown here is derived from an EMBL/GenBank/DDBJ whole genome shotgun (WGS) entry which is preliminary data.</text>
</comment>
<gene>
    <name evidence="1" type="ORF">Mgra_00004982</name>
</gene>
<sequence>MRHCQKNKKEWLIEYVSFADNFSPAYKIFLRYISVHAPSLFSPLISEDLLYFCSDAVNTTGISDSKEENANR</sequence>
<reference evidence="1" key="1">
    <citation type="journal article" date="2020" name="Ecol. Evol.">
        <title>Genome structure and content of the rice root-knot nematode (Meloidogyne graminicola).</title>
        <authorList>
            <person name="Phan N.T."/>
            <person name="Danchin E.G.J."/>
            <person name="Klopp C."/>
            <person name="Perfus-Barbeoch L."/>
            <person name="Kozlowski D.K."/>
            <person name="Koutsovoulos G.D."/>
            <person name="Lopez-Roques C."/>
            <person name="Bouchez O."/>
            <person name="Zahm M."/>
            <person name="Besnard G."/>
            <person name="Bellafiore S."/>
        </authorList>
    </citation>
    <scope>NUCLEOTIDE SEQUENCE</scope>
    <source>
        <strain evidence="1">VN-18</strain>
    </source>
</reference>